<feature type="signal peptide" evidence="1">
    <location>
        <begin position="1"/>
        <end position="20"/>
    </location>
</feature>
<comment type="caution">
    <text evidence="2">The sequence shown here is derived from an EMBL/GenBank/DDBJ whole genome shotgun (WGS) entry which is preliminary data.</text>
</comment>
<name>A0A552X3Y4_9GAMM</name>
<evidence type="ECO:0000256" key="1">
    <source>
        <dbReference type="SAM" id="SignalP"/>
    </source>
</evidence>
<evidence type="ECO:0008006" key="4">
    <source>
        <dbReference type="Google" id="ProtNLM"/>
    </source>
</evidence>
<sequence>MKMKSIKSVLMCAAATGALAFGTVGTASASPWNYVGGGYYDFGDSGFYLEGSTHVADRFVLNAEIGDTFDTIFRVGGVYLTEAALGGAPLFIAAGYSDYSVDDGIYFGAGVTYAFDPRFDGKFELLHDTAVDGFFRFRSGLTYKLDNNLAVTGSYSLNNRSVSNEFRVGVQYRF</sequence>
<evidence type="ECO:0000313" key="3">
    <source>
        <dbReference type="Proteomes" id="UP000320359"/>
    </source>
</evidence>
<protein>
    <recommendedName>
        <fullName evidence="4">Outer membrane protein beta-barrel domain-containing protein</fullName>
    </recommendedName>
</protein>
<organism evidence="2 3">
    <name type="scientific">Aliidiomarina halalkaliphila</name>
    <dbReference type="NCBI Taxonomy" id="2593535"/>
    <lineage>
        <taxon>Bacteria</taxon>
        <taxon>Pseudomonadati</taxon>
        <taxon>Pseudomonadota</taxon>
        <taxon>Gammaproteobacteria</taxon>
        <taxon>Alteromonadales</taxon>
        <taxon>Idiomarinaceae</taxon>
        <taxon>Aliidiomarina</taxon>
    </lineage>
</organism>
<gene>
    <name evidence="2" type="ORF">FM042_02475</name>
</gene>
<keyword evidence="1" id="KW-0732">Signal</keyword>
<dbReference type="OrthoDB" id="6398913at2"/>
<dbReference type="RefSeq" id="WP_143234163.1">
    <property type="nucleotide sequence ID" value="NZ_VJWL01000001.1"/>
</dbReference>
<dbReference type="EMBL" id="VJWL01000001">
    <property type="protein sequence ID" value="TRW49742.1"/>
    <property type="molecule type" value="Genomic_DNA"/>
</dbReference>
<feature type="chain" id="PRO_5021848789" description="Outer membrane protein beta-barrel domain-containing protein" evidence="1">
    <location>
        <begin position="21"/>
        <end position="174"/>
    </location>
</feature>
<dbReference type="SUPFAM" id="SSF56935">
    <property type="entry name" value="Porins"/>
    <property type="match status" value="1"/>
</dbReference>
<proteinExistence type="predicted"/>
<keyword evidence="3" id="KW-1185">Reference proteome</keyword>
<dbReference type="Proteomes" id="UP000320359">
    <property type="component" value="Unassembled WGS sequence"/>
</dbReference>
<dbReference type="AlphaFoldDB" id="A0A552X3Y4"/>
<accession>A0A552X3Y4</accession>
<evidence type="ECO:0000313" key="2">
    <source>
        <dbReference type="EMBL" id="TRW49742.1"/>
    </source>
</evidence>
<reference evidence="2 3" key="1">
    <citation type="submission" date="2019-07" db="EMBL/GenBank/DDBJ databases">
        <authorList>
            <person name="Yang M."/>
            <person name="Zhao D."/>
            <person name="Xiang H."/>
        </authorList>
    </citation>
    <scope>NUCLEOTIDE SEQUENCE [LARGE SCALE GENOMIC DNA]</scope>
    <source>
        <strain evidence="2 3">IM1326</strain>
    </source>
</reference>